<dbReference type="PANTHER" id="PTHR10381">
    <property type="entry name" value="ATP-DEPENDENT CLP PROTEASE PROTEOLYTIC SUBUNIT"/>
    <property type="match status" value="1"/>
</dbReference>
<dbReference type="CDD" id="cd07016">
    <property type="entry name" value="S14_ClpP_1"/>
    <property type="match status" value="1"/>
</dbReference>
<accession>A0A6J5KWB5</accession>
<keyword evidence="2" id="KW-0378">Hydrolase</keyword>
<evidence type="ECO:0000313" key="2">
    <source>
        <dbReference type="EMBL" id="CAB4125346.1"/>
    </source>
</evidence>
<dbReference type="GO" id="GO:0009368">
    <property type="term" value="C:endopeptidase Clp complex"/>
    <property type="evidence" value="ECO:0007669"/>
    <property type="project" value="TreeGrafter"/>
</dbReference>
<dbReference type="EMBL" id="LR796189">
    <property type="protein sequence ID" value="CAB4125346.1"/>
    <property type="molecule type" value="Genomic_DNA"/>
</dbReference>
<name>A0A6J5KWB5_9CAUD</name>
<keyword evidence="2" id="KW-0645">Protease</keyword>
<comment type="similarity">
    <text evidence="1">Belongs to the peptidase S14 family.</text>
</comment>
<dbReference type="InterPro" id="IPR001907">
    <property type="entry name" value="ClpP"/>
</dbReference>
<dbReference type="PANTHER" id="PTHR10381:SF11">
    <property type="entry name" value="ATP-DEPENDENT CLP PROTEASE PROTEOLYTIC SUBUNIT, MITOCHONDRIAL"/>
    <property type="match status" value="1"/>
</dbReference>
<proteinExistence type="inferred from homology"/>
<evidence type="ECO:0000256" key="1">
    <source>
        <dbReference type="ARBA" id="ARBA00007039"/>
    </source>
</evidence>
<dbReference type="PRINTS" id="PR00127">
    <property type="entry name" value="CLPPROTEASEP"/>
</dbReference>
<organism evidence="2">
    <name type="scientific">uncultured Caudovirales phage</name>
    <dbReference type="NCBI Taxonomy" id="2100421"/>
    <lineage>
        <taxon>Viruses</taxon>
        <taxon>Duplodnaviria</taxon>
        <taxon>Heunggongvirae</taxon>
        <taxon>Uroviricota</taxon>
        <taxon>Caudoviricetes</taxon>
        <taxon>Peduoviridae</taxon>
        <taxon>Maltschvirus</taxon>
        <taxon>Maltschvirus maltsch</taxon>
    </lineage>
</organism>
<dbReference type="GO" id="GO:0004176">
    <property type="term" value="F:ATP-dependent peptidase activity"/>
    <property type="evidence" value="ECO:0007669"/>
    <property type="project" value="InterPro"/>
</dbReference>
<dbReference type="GO" id="GO:0004252">
    <property type="term" value="F:serine-type endopeptidase activity"/>
    <property type="evidence" value="ECO:0007669"/>
    <property type="project" value="InterPro"/>
</dbReference>
<dbReference type="Gene3D" id="3.90.226.10">
    <property type="entry name" value="2-enoyl-CoA Hydratase, Chain A, domain 1"/>
    <property type="match status" value="1"/>
</dbReference>
<protein>
    <submittedName>
        <fullName evidence="2">ClpP Protease subunit of ATP-dependent Clp proteases</fullName>
    </submittedName>
</protein>
<dbReference type="SUPFAM" id="SSF52096">
    <property type="entry name" value="ClpP/crotonase"/>
    <property type="match status" value="1"/>
</dbReference>
<dbReference type="InterPro" id="IPR023562">
    <property type="entry name" value="ClpP/TepA"/>
</dbReference>
<dbReference type="GO" id="GO:0006515">
    <property type="term" value="P:protein quality control for misfolded or incompletely synthesized proteins"/>
    <property type="evidence" value="ECO:0007669"/>
    <property type="project" value="TreeGrafter"/>
</dbReference>
<dbReference type="InterPro" id="IPR029045">
    <property type="entry name" value="ClpP/crotonase-like_dom_sf"/>
</dbReference>
<sequence length="189" mass="21138">MSSKDTVFDILIEHSLDIRGRIIYLHGEVDEAMYSKFVKLLKYLDKTTGDIEVVLNSTGGCVTSGLAMHDAIKACVNPVTIKAYGAVMSIASIILQAADKRIISPYCRLMIHKGSTVISGDFNIVEKAFKEEKEIEKIMCDIYMDKMTEVNPDFKRSQLDKYMDTDSYFSAEKALELGLVDEIEGDSDN</sequence>
<gene>
    <name evidence="2" type="ORF">UFOVP53_115</name>
</gene>
<dbReference type="GO" id="GO:0051117">
    <property type="term" value="F:ATPase binding"/>
    <property type="evidence" value="ECO:0007669"/>
    <property type="project" value="TreeGrafter"/>
</dbReference>
<dbReference type="Pfam" id="PF00574">
    <property type="entry name" value="CLP_protease"/>
    <property type="match status" value="1"/>
</dbReference>
<reference evidence="2" key="1">
    <citation type="submission" date="2020-04" db="EMBL/GenBank/DDBJ databases">
        <authorList>
            <person name="Chiriac C."/>
            <person name="Salcher M."/>
            <person name="Ghai R."/>
            <person name="Kavagutti S V."/>
        </authorList>
    </citation>
    <scope>NUCLEOTIDE SEQUENCE</scope>
</reference>